<dbReference type="RefSeq" id="WP_086951442.1">
    <property type="nucleotide sequence ID" value="NZ_FWFD01000009.1"/>
</dbReference>
<sequence length="333" mass="37733">MKKVISQIVISLTVTGVVLTSIFIIGNNYQFKEEKIAVKIKNKTLSSVIVTPKKGEVKGVIFFVHGDGPQNATQDGGYYPIMERFAKQGFASVSWDKQGVGQSSGNWLDQSMQDRANEVSDVIDWTKKNRPELSAKIGLWGASQAGWVIPKVDKMREDIQFSILLAPGVNWLSQSTYFTENQAKNNGKNEKEIQTEIDGFQKDSDLILEKENYEIYLKAGGTSKMTEDRYQFVKRSMTLDATNDLKKMNSNVHLILGEKDKNVNSKDTEKAYRKNVNPDNLTVKMIKNAEHRMVNPSIANSEFLMTITAVFLPKYYLVSEEFLNYSEKLVRNE</sequence>
<organism evidence="2 3">
    <name type="scientific">Vagococcus fluvialis bH819</name>
    <dbReference type="NCBI Taxonomy" id="1255619"/>
    <lineage>
        <taxon>Bacteria</taxon>
        <taxon>Bacillati</taxon>
        <taxon>Bacillota</taxon>
        <taxon>Bacilli</taxon>
        <taxon>Lactobacillales</taxon>
        <taxon>Enterococcaceae</taxon>
        <taxon>Vagococcus</taxon>
    </lineage>
</organism>
<accession>A0A1X6WNG4</accession>
<dbReference type="PANTHER" id="PTHR43265:SF1">
    <property type="entry name" value="ESTERASE ESTD"/>
    <property type="match status" value="1"/>
</dbReference>
<proteinExistence type="predicted"/>
<gene>
    <name evidence="2" type="ORF">FM121_06880</name>
</gene>
<reference evidence="3" key="1">
    <citation type="submission" date="2017-02" db="EMBL/GenBank/DDBJ databases">
        <authorList>
            <person name="Dridi B."/>
        </authorList>
    </citation>
    <scope>NUCLEOTIDE SEQUENCE [LARGE SCALE GENOMIC DNA]</scope>
    <source>
        <strain evidence="3">bH819</strain>
    </source>
</reference>
<protein>
    <recommendedName>
        <fullName evidence="1">Serine aminopeptidase S33 domain-containing protein</fullName>
    </recommendedName>
</protein>
<dbReference type="Proteomes" id="UP000195918">
    <property type="component" value="Unassembled WGS sequence"/>
</dbReference>
<dbReference type="SUPFAM" id="SSF53474">
    <property type="entry name" value="alpha/beta-Hydrolases"/>
    <property type="match status" value="1"/>
</dbReference>
<feature type="domain" description="Serine aminopeptidase S33" evidence="1">
    <location>
        <begin position="56"/>
        <end position="295"/>
    </location>
</feature>
<evidence type="ECO:0000313" key="2">
    <source>
        <dbReference type="EMBL" id="SLM85807.1"/>
    </source>
</evidence>
<dbReference type="InterPro" id="IPR053145">
    <property type="entry name" value="AB_hydrolase_Est10"/>
</dbReference>
<dbReference type="InterPro" id="IPR029058">
    <property type="entry name" value="AB_hydrolase_fold"/>
</dbReference>
<name>A0A1X6WNG4_9ENTE</name>
<dbReference type="AlphaFoldDB" id="A0A1X6WNG4"/>
<dbReference type="OrthoDB" id="9809549at2"/>
<dbReference type="Pfam" id="PF12146">
    <property type="entry name" value="Hydrolase_4"/>
    <property type="match status" value="1"/>
</dbReference>
<dbReference type="InterPro" id="IPR022742">
    <property type="entry name" value="Hydrolase_4"/>
</dbReference>
<dbReference type="Gene3D" id="3.40.50.1820">
    <property type="entry name" value="alpha/beta hydrolase"/>
    <property type="match status" value="1"/>
</dbReference>
<dbReference type="EMBL" id="FWFD01000009">
    <property type="protein sequence ID" value="SLM85807.1"/>
    <property type="molecule type" value="Genomic_DNA"/>
</dbReference>
<keyword evidence="3" id="KW-1185">Reference proteome</keyword>
<evidence type="ECO:0000259" key="1">
    <source>
        <dbReference type="Pfam" id="PF12146"/>
    </source>
</evidence>
<dbReference type="PANTHER" id="PTHR43265">
    <property type="entry name" value="ESTERASE ESTD"/>
    <property type="match status" value="1"/>
</dbReference>
<evidence type="ECO:0000313" key="3">
    <source>
        <dbReference type="Proteomes" id="UP000195918"/>
    </source>
</evidence>
<dbReference type="GO" id="GO:0052689">
    <property type="term" value="F:carboxylic ester hydrolase activity"/>
    <property type="evidence" value="ECO:0007669"/>
    <property type="project" value="TreeGrafter"/>
</dbReference>